<keyword evidence="2" id="KW-1185">Reference proteome</keyword>
<evidence type="ECO:0000313" key="1">
    <source>
        <dbReference type="EMBL" id="CEO90248.1"/>
    </source>
</evidence>
<proteinExistence type="predicted"/>
<dbReference type="AlphaFoldDB" id="A0A0B7MQ25"/>
<organism evidence="1 2">
    <name type="scientific">Syntrophaceticus schinkii</name>
    <dbReference type="NCBI Taxonomy" id="499207"/>
    <lineage>
        <taxon>Bacteria</taxon>
        <taxon>Bacillati</taxon>
        <taxon>Bacillota</taxon>
        <taxon>Clostridia</taxon>
        <taxon>Thermoanaerobacterales</taxon>
        <taxon>Thermoanaerobacterales Family III. Incertae Sedis</taxon>
        <taxon>Syntrophaceticus</taxon>
    </lineage>
</organism>
<evidence type="ECO:0000313" key="2">
    <source>
        <dbReference type="Proteomes" id="UP000046155"/>
    </source>
</evidence>
<reference evidence="2" key="1">
    <citation type="submission" date="2015-01" db="EMBL/GenBank/DDBJ databases">
        <authorList>
            <person name="Manzoor Shahid"/>
            <person name="Zubair Saima"/>
        </authorList>
    </citation>
    <scope>NUCLEOTIDE SEQUENCE [LARGE SCALE GENOMIC DNA]</scope>
    <source>
        <strain evidence="2">Sp3</strain>
    </source>
</reference>
<sequence length="70" mass="7529">MVSSNTIGIINYLSGVSKPLFDQTRGTFGSAIYIQSDVDIAAWGIDSEDTFRAIGAVMALGKDIEFKLVI</sequence>
<dbReference type="Proteomes" id="UP000046155">
    <property type="component" value="Unassembled WGS sequence"/>
</dbReference>
<gene>
    <name evidence="1" type="ORF">SSCH_780005</name>
</gene>
<name>A0A0B7MQ25_9FIRM</name>
<protein>
    <submittedName>
        <fullName evidence="1">Uncharacterized protein</fullName>
    </submittedName>
</protein>
<dbReference type="EMBL" id="CDRZ01000278">
    <property type="protein sequence ID" value="CEO90248.1"/>
    <property type="molecule type" value="Genomic_DNA"/>
</dbReference>
<accession>A0A0B7MQ25</accession>